<protein>
    <submittedName>
        <fullName evidence="1">Uncharacterized protein</fullName>
    </submittedName>
</protein>
<reference evidence="1" key="1">
    <citation type="submission" date="2021-08" db="EMBL/GenBank/DDBJ databases">
        <title>The first chromosome-level gecko genome reveals the dynamic sex chromosomes of Neotropical dwarf geckos (Sphaerodactylidae: Sphaerodactylus).</title>
        <authorList>
            <person name="Pinto B.J."/>
            <person name="Keating S.E."/>
            <person name="Gamble T."/>
        </authorList>
    </citation>
    <scope>NUCLEOTIDE SEQUENCE</scope>
    <source>
        <strain evidence="1">TG3544</strain>
    </source>
</reference>
<comment type="caution">
    <text evidence="1">The sequence shown here is derived from an EMBL/GenBank/DDBJ whole genome shotgun (WGS) entry which is preliminary data.</text>
</comment>
<dbReference type="Proteomes" id="UP000827872">
    <property type="component" value="Linkage Group LG06"/>
</dbReference>
<gene>
    <name evidence="1" type="ORF">K3G42_012094</name>
</gene>
<accession>A0ACB8FP25</accession>
<keyword evidence="2" id="KW-1185">Reference proteome</keyword>
<proteinExistence type="predicted"/>
<name>A0ACB8FP25_9SAUR</name>
<evidence type="ECO:0000313" key="2">
    <source>
        <dbReference type="Proteomes" id="UP000827872"/>
    </source>
</evidence>
<dbReference type="EMBL" id="CM037619">
    <property type="protein sequence ID" value="KAH8006720.1"/>
    <property type="molecule type" value="Genomic_DNA"/>
</dbReference>
<sequence length="110" mass="12408">MSNLIAVRGRMSRSPCGKQTMNTSAQSLFCESQSGSRDQNLEDTESHQAISLDADGAIDQCSYIKYHYSSATIPKNLTYNITKTIRQDEWHALLQNSLLILEQRKPNETL</sequence>
<organism evidence="1 2">
    <name type="scientific">Sphaerodactylus townsendi</name>
    <dbReference type="NCBI Taxonomy" id="933632"/>
    <lineage>
        <taxon>Eukaryota</taxon>
        <taxon>Metazoa</taxon>
        <taxon>Chordata</taxon>
        <taxon>Craniata</taxon>
        <taxon>Vertebrata</taxon>
        <taxon>Euteleostomi</taxon>
        <taxon>Lepidosauria</taxon>
        <taxon>Squamata</taxon>
        <taxon>Bifurcata</taxon>
        <taxon>Gekkota</taxon>
        <taxon>Sphaerodactylidae</taxon>
        <taxon>Sphaerodactylus</taxon>
    </lineage>
</organism>
<evidence type="ECO:0000313" key="1">
    <source>
        <dbReference type="EMBL" id="KAH8006720.1"/>
    </source>
</evidence>